<proteinExistence type="predicted"/>
<name>A0AAV7RNC9_PLEWA</name>
<comment type="caution">
    <text evidence="2">The sequence shown here is derived from an EMBL/GenBank/DDBJ whole genome shotgun (WGS) entry which is preliminary data.</text>
</comment>
<protein>
    <submittedName>
        <fullName evidence="2">Uncharacterized protein</fullName>
    </submittedName>
</protein>
<evidence type="ECO:0000313" key="3">
    <source>
        <dbReference type="Proteomes" id="UP001066276"/>
    </source>
</evidence>
<organism evidence="2 3">
    <name type="scientific">Pleurodeles waltl</name>
    <name type="common">Iberian ribbed newt</name>
    <dbReference type="NCBI Taxonomy" id="8319"/>
    <lineage>
        <taxon>Eukaryota</taxon>
        <taxon>Metazoa</taxon>
        <taxon>Chordata</taxon>
        <taxon>Craniata</taxon>
        <taxon>Vertebrata</taxon>
        <taxon>Euteleostomi</taxon>
        <taxon>Amphibia</taxon>
        <taxon>Batrachia</taxon>
        <taxon>Caudata</taxon>
        <taxon>Salamandroidea</taxon>
        <taxon>Salamandridae</taxon>
        <taxon>Pleurodelinae</taxon>
        <taxon>Pleurodeles</taxon>
    </lineage>
</organism>
<accession>A0AAV7RNC9</accession>
<dbReference type="Proteomes" id="UP001066276">
    <property type="component" value="Chromosome 5"/>
</dbReference>
<reference evidence="2" key="1">
    <citation type="journal article" date="2022" name="bioRxiv">
        <title>Sequencing and chromosome-scale assembly of the giantPleurodeles waltlgenome.</title>
        <authorList>
            <person name="Brown T."/>
            <person name="Elewa A."/>
            <person name="Iarovenko S."/>
            <person name="Subramanian E."/>
            <person name="Araus A.J."/>
            <person name="Petzold A."/>
            <person name="Susuki M."/>
            <person name="Suzuki K.-i.T."/>
            <person name="Hayashi T."/>
            <person name="Toyoda A."/>
            <person name="Oliveira C."/>
            <person name="Osipova E."/>
            <person name="Leigh N.D."/>
            <person name="Simon A."/>
            <person name="Yun M.H."/>
        </authorList>
    </citation>
    <scope>NUCLEOTIDE SEQUENCE</scope>
    <source>
        <strain evidence="2">20211129_DDA</strain>
        <tissue evidence="2">Liver</tissue>
    </source>
</reference>
<dbReference type="AlphaFoldDB" id="A0AAV7RNC9"/>
<evidence type="ECO:0000256" key="1">
    <source>
        <dbReference type="SAM" id="MobiDB-lite"/>
    </source>
</evidence>
<keyword evidence="3" id="KW-1185">Reference proteome</keyword>
<evidence type="ECO:0000313" key="2">
    <source>
        <dbReference type="EMBL" id="KAJ1152403.1"/>
    </source>
</evidence>
<gene>
    <name evidence="2" type="ORF">NDU88_005178</name>
</gene>
<feature type="region of interest" description="Disordered" evidence="1">
    <location>
        <begin position="1"/>
        <end position="24"/>
    </location>
</feature>
<dbReference type="EMBL" id="JANPWB010000009">
    <property type="protein sequence ID" value="KAJ1152403.1"/>
    <property type="molecule type" value="Genomic_DNA"/>
</dbReference>
<sequence>MPTSALRGGLSREVGPDPAAPLDVEDVEAEAQEDGAGLRMRILCCMAKNMCFRLDQRGFCGYGAYPKLDPEQTQPLLTYGQSGAAEAEYVDQSF</sequence>